<dbReference type="KEGG" id="pty:JWV26_12280"/>
<evidence type="ECO:0000313" key="1">
    <source>
        <dbReference type="EMBL" id="QSL90561.1"/>
    </source>
</evidence>
<reference evidence="1 2" key="1">
    <citation type="submission" date="2021-02" db="EMBL/GenBank/DDBJ databases">
        <title>Whole genome sequencing of Pseudomonas alcaliphila strain SM2.</title>
        <authorList>
            <person name="Alshamsi M.S."/>
            <person name="Sudalaimuthuasari N."/>
            <person name="Kundu B."/>
            <person name="AlMaskari R.S."/>
            <person name="Elmahi Y."/>
            <person name="Mundra S."/>
            <person name="Chandran S."/>
            <person name="Malik S."/>
            <person name="Hazzouri K.M."/>
            <person name="Amiri K.M.A."/>
        </authorList>
    </citation>
    <scope>NUCLEOTIDE SEQUENCE [LARGE SCALE GENOMIC DNA]</scope>
    <source>
        <strain evidence="1 2">SM2</strain>
    </source>
</reference>
<gene>
    <name evidence="1" type="ORF">JWV26_12280</name>
</gene>
<protein>
    <submittedName>
        <fullName evidence="1">Uncharacterized protein</fullName>
    </submittedName>
</protein>
<proteinExistence type="predicted"/>
<evidence type="ECO:0000313" key="2">
    <source>
        <dbReference type="Proteomes" id="UP000663658"/>
    </source>
</evidence>
<dbReference type="InterPro" id="IPR036170">
    <property type="entry name" value="YezG-like_sf"/>
</dbReference>
<sequence>MNTVEDAYGELAKGIFDFIGSRSWDRAFCSCQIYRQMASTTYWLEVCGNVDKKALGWPDTCIDSGRAALFIRDDILKGNGQRIWGLIFTLYPDGKFNIEYDYTKPEGYEETDDVVGEI</sequence>
<name>A0ABD7DPY7_9GAMM</name>
<dbReference type="SUPFAM" id="SSF160424">
    <property type="entry name" value="BH3703-like"/>
    <property type="match status" value="1"/>
</dbReference>
<accession>A0ABD7DPY7</accession>
<dbReference type="AlphaFoldDB" id="A0ABD7DPY7"/>
<dbReference type="EMBL" id="CP070505">
    <property type="protein sequence ID" value="QSL90561.1"/>
    <property type="molecule type" value="Genomic_DNA"/>
</dbReference>
<dbReference type="Proteomes" id="UP000663658">
    <property type="component" value="Chromosome"/>
</dbReference>
<dbReference type="RefSeq" id="WP_206416968.1">
    <property type="nucleotide sequence ID" value="NZ_CP070505.1"/>
</dbReference>
<organism evidence="1 2">
    <name type="scientific">Ectopseudomonas toyotomiensis</name>
    <dbReference type="NCBI Taxonomy" id="554344"/>
    <lineage>
        <taxon>Bacteria</taxon>
        <taxon>Pseudomonadati</taxon>
        <taxon>Pseudomonadota</taxon>
        <taxon>Gammaproteobacteria</taxon>
        <taxon>Pseudomonadales</taxon>
        <taxon>Pseudomonadaceae</taxon>
        <taxon>Ectopseudomonas</taxon>
    </lineage>
</organism>